<dbReference type="GO" id="GO:0006352">
    <property type="term" value="P:DNA-templated transcription initiation"/>
    <property type="evidence" value="ECO:0007669"/>
    <property type="project" value="InterPro"/>
</dbReference>
<comment type="caution">
    <text evidence="1">The sequence shown here is derived from an EMBL/GenBank/DDBJ whole genome shotgun (WGS) entry which is preliminary data.</text>
</comment>
<dbReference type="SUPFAM" id="SSF88946">
    <property type="entry name" value="Sigma2 domain of RNA polymerase sigma factors"/>
    <property type="match status" value="1"/>
</dbReference>
<proteinExistence type="predicted"/>
<dbReference type="EMBL" id="MPIN01000003">
    <property type="protein sequence ID" value="OJH40503.1"/>
    <property type="molecule type" value="Genomic_DNA"/>
</dbReference>
<dbReference type="OrthoDB" id="8479261at2"/>
<protein>
    <recommendedName>
        <fullName evidence="3">RNA polymerase sigma-70 region 2 domain-containing protein</fullName>
    </recommendedName>
</protein>
<gene>
    <name evidence="1" type="ORF">BON30_15995</name>
</gene>
<organism evidence="1 2">
    <name type="scientific">Cystobacter ferrugineus</name>
    <dbReference type="NCBI Taxonomy" id="83449"/>
    <lineage>
        <taxon>Bacteria</taxon>
        <taxon>Pseudomonadati</taxon>
        <taxon>Myxococcota</taxon>
        <taxon>Myxococcia</taxon>
        <taxon>Myxococcales</taxon>
        <taxon>Cystobacterineae</taxon>
        <taxon>Archangiaceae</taxon>
        <taxon>Cystobacter</taxon>
    </lineage>
</organism>
<dbReference type="GO" id="GO:0003700">
    <property type="term" value="F:DNA-binding transcription factor activity"/>
    <property type="evidence" value="ECO:0007669"/>
    <property type="project" value="InterPro"/>
</dbReference>
<dbReference type="RefSeq" id="WP_071899137.1">
    <property type="nucleotide sequence ID" value="NZ_MPIN01000003.1"/>
</dbReference>
<evidence type="ECO:0000313" key="1">
    <source>
        <dbReference type="EMBL" id="OJH40503.1"/>
    </source>
</evidence>
<accession>A0A1L9BE35</accession>
<evidence type="ECO:0008006" key="3">
    <source>
        <dbReference type="Google" id="ProtNLM"/>
    </source>
</evidence>
<dbReference type="Gene3D" id="1.10.1740.10">
    <property type="match status" value="1"/>
</dbReference>
<dbReference type="AlphaFoldDB" id="A0A1L9BE35"/>
<reference evidence="1 2" key="2">
    <citation type="submission" date="2016-12" db="EMBL/GenBank/DDBJ databases">
        <title>Draft Genome Sequence of Cystobacter ferrugineus Strain Cbfe23.</title>
        <authorList>
            <person name="Akbar S."/>
            <person name="Dowd S.E."/>
            <person name="Stevens D.C."/>
        </authorList>
    </citation>
    <scope>NUCLEOTIDE SEQUENCE [LARGE SCALE GENOMIC DNA]</scope>
    <source>
        <strain evidence="1 2">Cbfe23</strain>
    </source>
</reference>
<dbReference type="Proteomes" id="UP000182229">
    <property type="component" value="Unassembled WGS sequence"/>
</dbReference>
<dbReference type="STRING" id="83449.BON30_15995"/>
<evidence type="ECO:0000313" key="2">
    <source>
        <dbReference type="Proteomes" id="UP000182229"/>
    </source>
</evidence>
<keyword evidence="2" id="KW-1185">Reference proteome</keyword>
<sequence length="202" mass="23798">MSYPSPEDERALHERAIRRDTVVSADIFLTFMEPIAAILVRRLRCDEDTARDSAMRVLFDYIERPGRYDPGKGRLFAYLMQAARYRALDHRRSARSEARRNREFTHVVELGSRTPKEELENRVEAGLIMRRLVERGYLKNERDQEALLLILQGESATEELAKALGLAPMPLEELRREVKRHRDRLMKLLERFRRKEDSDDES</sequence>
<dbReference type="InterPro" id="IPR013325">
    <property type="entry name" value="RNA_pol_sigma_r2"/>
</dbReference>
<reference evidence="2" key="1">
    <citation type="submission" date="2016-11" db="EMBL/GenBank/DDBJ databases">
        <authorList>
            <person name="Shukria A."/>
            <person name="Stevens D.C."/>
        </authorList>
    </citation>
    <scope>NUCLEOTIDE SEQUENCE [LARGE SCALE GENOMIC DNA]</scope>
    <source>
        <strain evidence="2">Cbfe23</strain>
    </source>
</reference>
<name>A0A1L9BE35_9BACT</name>